<gene>
    <name evidence="1" type="ORF">CFC21_021172</name>
</gene>
<reference evidence="1" key="1">
    <citation type="journal article" date="2017" name="Gigascience">
        <title>The first near-complete assembly of the hexaploid bread wheat genome, Triticum aestivum.</title>
        <authorList>
            <person name="Zimin A.V."/>
            <person name="Puiu D."/>
            <person name="Hall R."/>
            <person name="Kingan S."/>
            <person name="Clavijo B.J."/>
            <person name="Salzberg S.L."/>
        </authorList>
    </citation>
    <scope>NUCLEOTIDE SEQUENCE</scope>
    <source>
        <tissue evidence="1">Leaf</tissue>
    </source>
</reference>
<dbReference type="Proteomes" id="UP000815260">
    <property type="component" value="Chromosome 2B"/>
</dbReference>
<dbReference type="EMBL" id="CM022215">
    <property type="protein sequence ID" value="KAF7006107.1"/>
    <property type="molecule type" value="Genomic_DNA"/>
</dbReference>
<feature type="non-terminal residue" evidence="1">
    <location>
        <position position="1"/>
    </location>
</feature>
<evidence type="ECO:0000313" key="1">
    <source>
        <dbReference type="EMBL" id="KAF7006107.1"/>
    </source>
</evidence>
<proteinExistence type="predicted"/>
<protein>
    <submittedName>
        <fullName evidence="1">Uncharacterized protein</fullName>
    </submittedName>
</protein>
<sequence>FRKSLVKNKVS</sequence>
<reference evidence="1" key="2">
    <citation type="submission" date="2020-03" db="EMBL/GenBank/DDBJ databases">
        <title>The second near-complete assembly of the hexaploid bread wheat (Triticum aestivum) genome.</title>
        <authorList>
            <person name="Zimin A.V."/>
            <person name="Puiu D."/>
            <person name="Shumante A."/>
            <person name="Alonge M."/>
            <person name="Salzberg S.L."/>
        </authorList>
    </citation>
    <scope>NUCLEOTIDE SEQUENCE</scope>
    <source>
        <tissue evidence="1">Leaf</tissue>
    </source>
</reference>
<feature type="non-terminal residue" evidence="1">
    <location>
        <position position="11"/>
    </location>
</feature>
<organism evidence="1">
    <name type="scientific">Triticum aestivum</name>
    <name type="common">Wheat</name>
    <dbReference type="NCBI Taxonomy" id="4565"/>
    <lineage>
        <taxon>Eukaryota</taxon>
        <taxon>Viridiplantae</taxon>
        <taxon>Streptophyta</taxon>
        <taxon>Embryophyta</taxon>
        <taxon>Tracheophyta</taxon>
        <taxon>Spermatophyta</taxon>
        <taxon>Magnoliopsida</taxon>
        <taxon>Liliopsida</taxon>
        <taxon>Poales</taxon>
        <taxon>Poaceae</taxon>
        <taxon>BOP clade</taxon>
        <taxon>Pooideae</taxon>
        <taxon>Triticodae</taxon>
        <taxon>Triticeae</taxon>
        <taxon>Triticinae</taxon>
        <taxon>Triticum</taxon>
    </lineage>
</organism>
<name>A0A9R1EA66_WHEAT</name>
<comment type="caution">
    <text evidence="1">The sequence shown here is derived from an EMBL/GenBank/DDBJ whole genome shotgun (WGS) entry which is preliminary data.</text>
</comment>
<accession>A0A9R1EA66</accession>